<keyword evidence="3" id="KW-1185">Reference proteome</keyword>
<sequence>MSSDLSWVHEYCLACDRQTDGATYCSESCRLSDFEHSSTTSTPASSPGASGPSTFNWTAPRSQSKFYLPPAYDFSNAQPYGSTPMPQSRLSRHSESSTSSTHILTPSSSHSSLCSLRSTSSSGSESTQLSVKAKQQLRDYASSFENARVQQRRRSH</sequence>
<feature type="compositionally biased region" description="Low complexity" evidence="1">
    <location>
        <begin position="37"/>
        <end position="54"/>
    </location>
</feature>
<feature type="region of interest" description="Disordered" evidence="1">
    <location>
        <begin position="35"/>
        <end position="57"/>
    </location>
</feature>
<proteinExistence type="predicted"/>
<protein>
    <submittedName>
        <fullName evidence="2">Uu.00g071060.m01.CDS01</fullName>
    </submittedName>
</protein>
<dbReference type="InterPro" id="IPR024368">
    <property type="entry name" value="Ecl1/2/3"/>
</dbReference>
<name>A0AAI8YNU7_9PEZI</name>
<reference evidence="2" key="1">
    <citation type="submission" date="2023-10" db="EMBL/GenBank/DDBJ databases">
        <authorList>
            <person name="Hackl T."/>
        </authorList>
    </citation>
    <scope>NUCLEOTIDE SEQUENCE</scope>
</reference>
<evidence type="ECO:0000313" key="2">
    <source>
        <dbReference type="EMBL" id="CAJ2511481.1"/>
    </source>
</evidence>
<gene>
    <name evidence="2" type="ORF">KHLLAP_LOCUS11949</name>
</gene>
<dbReference type="Proteomes" id="UP001295740">
    <property type="component" value="Unassembled WGS sequence"/>
</dbReference>
<evidence type="ECO:0000256" key="1">
    <source>
        <dbReference type="SAM" id="MobiDB-lite"/>
    </source>
</evidence>
<dbReference type="Pfam" id="PF12855">
    <property type="entry name" value="Ecl1"/>
    <property type="match status" value="1"/>
</dbReference>
<evidence type="ECO:0000313" key="3">
    <source>
        <dbReference type="Proteomes" id="UP001295740"/>
    </source>
</evidence>
<organism evidence="2 3">
    <name type="scientific">Anthostomella pinea</name>
    <dbReference type="NCBI Taxonomy" id="933095"/>
    <lineage>
        <taxon>Eukaryota</taxon>
        <taxon>Fungi</taxon>
        <taxon>Dikarya</taxon>
        <taxon>Ascomycota</taxon>
        <taxon>Pezizomycotina</taxon>
        <taxon>Sordariomycetes</taxon>
        <taxon>Xylariomycetidae</taxon>
        <taxon>Xylariales</taxon>
        <taxon>Xylariaceae</taxon>
        <taxon>Anthostomella</taxon>
    </lineage>
</organism>
<accession>A0AAI8YNU7</accession>
<dbReference type="EMBL" id="CAUWAG010000018">
    <property type="protein sequence ID" value="CAJ2511481.1"/>
    <property type="molecule type" value="Genomic_DNA"/>
</dbReference>
<comment type="caution">
    <text evidence="2">The sequence shown here is derived from an EMBL/GenBank/DDBJ whole genome shotgun (WGS) entry which is preliminary data.</text>
</comment>
<feature type="compositionally biased region" description="Low complexity" evidence="1">
    <location>
        <begin position="96"/>
        <end position="130"/>
    </location>
</feature>
<feature type="compositionally biased region" description="Polar residues" evidence="1">
    <location>
        <begin position="77"/>
        <end position="86"/>
    </location>
</feature>
<dbReference type="AlphaFoldDB" id="A0AAI8YNU7"/>
<feature type="region of interest" description="Disordered" evidence="1">
    <location>
        <begin position="77"/>
        <end position="135"/>
    </location>
</feature>